<dbReference type="Gramene" id="OGLUM09G09390.1">
    <property type="protein sequence ID" value="OGLUM09G09390.1"/>
    <property type="gene ID" value="OGLUM09G09390"/>
</dbReference>
<evidence type="ECO:0000313" key="3">
    <source>
        <dbReference type="Proteomes" id="UP000026961"/>
    </source>
</evidence>
<reference evidence="2" key="2">
    <citation type="submission" date="2018-05" db="EMBL/GenBank/DDBJ databases">
        <title>OgluRS3 (Oryza glumaepatula Reference Sequence Version 3).</title>
        <authorList>
            <person name="Zhang J."/>
            <person name="Kudrna D."/>
            <person name="Lee S."/>
            <person name="Talag J."/>
            <person name="Welchert J."/>
            <person name="Wing R.A."/>
        </authorList>
    </citation>
    <scope>NUCLEOTIDE SEQUENCE [LARGE SCALE GENOMIC DNA]</scope>
</reference>
<evidence type="ECO:0000313" key="2">
    <source>
        <dbReference type="EnsemblPlants" id="OGLUM09G09390.1"/>
    </source>
</evidence>
<reference evidence="2" key="1">
    <citation type="submission" date="2015-04" db="UniProtKB">
        <authorList>
            <consortium name="EnsemblPlants"/>
        </authorList>
    </citation>
    <scope>IDENTIFICATION</scope>
</reference>
<feature type="region of interest" description="Disordered" evidence="1">
    <location>
        <begin position="53"/>
        <end position="75"/>
    </location>
</feature>
<dbReference type="HOGENOM" id="CLU_2100736_0_0_1"/>
<organism evidence="2">
    <name type="scientific">Oryza glumipatula</name>
    <dbReference type="NCBI Taxonomy" id="40148"/>
    <lineage>
        <taxon>Eukaryota</taxon>
        <taxon>Viridiplantae</taxon>
        <taxon>Streptophyta</taxon>
        <taxon>Embryophyta</taxon>
        <taxon>Tracheophyta</taxon>
        <taxon>Spermatophyta</taxon>
        <taxon>Magnoliopsida</taxon>
        <taxon>Liliopsida</taxon>
        <taxon>Poales</taxon>
        <taxon>Poaceae</taxon>
        <taxon>BOP clade</taxon>
        <taxon>Oryzoideae</taxon>
        <taxon>Oryzeae</taxon>
        <taxon>Oryzinae</taxon>
        <taxon>Oryza</taxon>
    </lineage>
</organism>
<dbReference type="AlphaFoldDB" id="A0A0E0B2I9"/>
<protein>
    <submittedName>
        <fullName evidence="2">Uncharacterized protein</fullName>
    </submittedName>
</protein>
<keyword evidence="3" id="KW-1185">Reference proteome</keyword>
<name>A0A0E0B2I9_9ORYZ</name>
<dbReference type="Proteomes" id="UP000026961">
    <property type="component" value="Chromosome 9"/>
</dbReference>
<accession>A0A0E0B2I9</accession>
<evidence type="ECO:0000256" key="1">
    <source>
        <dbReference type="SAM" id="MobiDB-lite"/>
    </source>
</evidence>
<dbReference type="EnsemblPlants" id="OGLUM09G09390.1">
    <property type="protein sequence ID" value="OGLUM09G09390.1"/>
    <property type="gene ID" value="OGLUM09G09390"/>
</dbReference>
<proteinExistence type="predicted"/>
<sequence length="116" mass="11872">MAASPSGIAAAARGELPLSPGELRALTSAPPREVVAAWRLPTAAATVVLKTVAPSSPSDDGAVEEKADAEGDVTASDTKCDASCVNVSVLNRHRNRHLFGFTISAASVYDIALKAD</sequence>